<gene>
    <name evidence="2" type="ORF">DFQ27_006422</name>
</gene>
<name>A0A9P6PYH2_9FUNG</name>
<protein>
    <submittedName>
        <fullName evidence="2">Uncharacterized protein</fullName>
    </submittedName>
</protein>
<dbReference type="Proteomes" id="UP000807716">
    <property type="component" value="Unassembled WGS sequence"/>
</dbReference>
<evidence type="ECO:0000256" key="1">
    <source>
        <dbReference type="SAM" id="MobiDB-lite"/>
    </source>
</evidence>
<reference evidence="2" key="1">
    <citation type="journal article" date="2020" name="Fungal Divers.">
        <title>Resolving the Mortierellaceae phylogeny through synthesis of multi-gene phylogenetics and phylogenomics.</title>
        <authorList>
            <person name="Vandepol N."/>
            <person name="Liber J."/>
            <person name="Desiro A."/>
            <person name="Na H."/>
            <person name="Kennedy M."/>
            <person name="Barry K."/>
            <person name="Grigoriev I.V."/>
            <person name="Miller A.N."/>
            <person name="O'Donnell K."/>
            <person name="Stajich J.E."/>
            <person name="Bonito G."/>
        </authorList>
    </citation>
    <scope>NUCLEOTIDE SEQUENCE</scope>
    <source>
        <strain evidence="2">BC1065</strain>
    </source>
</reference>
<dbReference type="AlphaFoldDB" id="A0A9P6PYH2"/>
<evidence type="ECO:0000313" key="3">
    <source>
        <dbReference type="Proteomes" id="UP000807716"/>
    </source>
</evidence>
<accession>A0A9P6PYH2</accession>
<sequence length="174" mass="17446">MSNKDPSATDPHTEDSNEPPLPPPPSYSESSNAAKFAAQAPPDPAGQGTSSSVYQAQPVAGSSGLGAGGDTSPFVGQAYPPTTGGQPYAPGSQPYAPGSQPYAPPSTYPPGPPGSHPYVPPGGQPYGPPGSTQYPPQPPPGTNAVIYVVDDPMASNAAPARSGMPMAMLFFILG</sequence>
<organism evidence="2 3">
    <name type="scientific">Actinomortierella ambigua</name>
    <dbReference type="NCBI Taxonomy" id="1343610"/>
    <lineage>
        <taxon>Eukaryota</taxon>
        <taxon>Fungi</taxon>
        <taxon>Fungi incertae sedis</taxon>
        <taxon>Mucoromycota</taxon>
        <taxon>Mortierellomycotina</taxon>
        <taxon>Mortierellomycetes</taxon>
        <taxon>Mortierellales</taxon>
        <taxon>Mortierellaceae</taxon>
        <taxon>Actinomortierella</taxon>
    </lineage>
</organism>
<dbReference type="EMBL" id="JAAAJB010000477">
    <property type="protein sequence ID" value="KAG0255132.1"/>
    <property type="molecule type" value="Genomic_DNA"/>
</dbReference>
<feature type="compositionally biased region" description="Pro residues" evidence="1">
    <location>
        <begin position="102"/>
        <end position="128"/>
    </location>
</feature>
<evidence type="ECO:0000313" key="2">
    <source>
        <dbReference type="EMBL" id="KAG0255132.1"/>
    </source>
</evidence>
<keyword evidence="3" id="KW-1185">Reference proteome</keyword>
<proteinExistence type="predicted"/>
<feature type="region of interest" description="Disordered" evidence="1">
    <location>
        <begin position="1"/>
        <end position="143"/>
    </location>
</feature>
<dbReference type="OrthoDB" id="10643071at2759"/>
<feature type="compositionally biased region" description="Low complexity" evidence="1">
    <location>
        <begin position="27"/>
        <end position="48"/>
    </location>
</feature>
<comment type="caution">
    <text evidence="2">The sequence shown here is derived from an EMBL/GenBank/DDBJ whole genome shotgun (WGS) entry which is preliminary data.</text>
</comment>